<comment type="caution">
    <text evidence="4">The sequence shown here is derived from an EMBL/GenBank/DDBJ whole genome shotgun (WGS) entry which is preliminary data.</text>
</comment>
<dbReference type="AlphaFoldDB" id="A0AAW2Z7Y9"/>
<dbReference type="InterPro" id="IPR002125">
    <property type="entry name" value="CMP_dCMP_dom"/>
</dbReference>
<comment type="similarity">
    <text evidence="2">Belongs to the cytidine and deoxycytidylate deaminase family. ADAT3 subfamily.</text>
</comment>
<sequence>MDKKKVSSVLKKIQQLCPLSHSGLDHLKHIKKTKKNEDEEDLYCVLCVVPEDVTNISHFFKTQEINNTGQYSNVLIFLKELQIVNMSDFVVEDTTSYALDISRVPSFAPRTHEEWTEWNSIWPLKPAKLPPNIQLFDIKTNNTFEGEDEYSNLKITKKEAEAAVKYMKMAWQISEEARSKYNNVVPVGAVIVRPSPGQSDQVIATCFDESIASMSPYKNLFDSVDMSSSPCCKVPLESTHPLNHATMMCIRKVAESHRPLFETVAVVDGGRKRKLVTTGDDDKLPYVCTDCDLYITHEPCCMCAMALVHSRIRRVFYAVRNPLFGGLGGLFSIHEQKSINHRFDVFTWDQNKVI</sequence>
<keyword evidence="1" id="KW-0819">tRNA processing</keyword>
<dbReference type="InterPro" id="IPR016193">
    <property type="entry name" value="Cytidine_deaminase-like"/>
</dbReference>
<reference evidence="4 5" key="1">
    <citation type="submission" date="2024-03" db="EMBL/GenBank/DDBJ databases">
        <title>The Acrasis kona genome and developmental transcriptomes reveal deep origins of eukaryotic multicellular pathways.</title>
        <authorList>
            <person name="Sheikh S."/>
            <person name="Fu C.-J."/>
            <person name="Brown M.W."/>
            <person name="Baldauf S.L."/>
        </authorList>
    </citation>
    <scope>NUCLEOTIDE SEQUENCE [LARGE SCALE GENOMIC DNA]</scope>
    <source>
        <strain evidence="4 5">ATCC MYA-3509</strain>
    </source>
</reference>
<name>A0AAW2Z7Y9_9EUKA</name>
<dbReference type="GO" id="GO:0005737">
    <property type="term" value="C:cytoplasm"/>
    <property type="evidence" value="ECO:0007669"/>
    <property type="project" value="TreeGrafter"/>
</dbReference>
<dbReference type="Pfam" id="PF00383">
    <property type="entry name" value="dCMP_cyt_deam_1"/>
    <property type="match status" value="1"/>
</dbReference>
<keyword evidence="5" id="KW-1185">Reference proteome</keyword>
<evidence type="ECO:0000313" key="4">
    <source>
        <dbReference type="EMBL" id="KAL0485040.1"/>
    </source>
</evidence>
<dbReference type="PROSITE" id="PS51747">
    <property type="entry name" value="CYT_DCMP_DEAMINASES_2"/>
    <property type="match status" value="1"/>
</dbReference>
<dbReference type="EMBL" id="JAOPGA020001101">
    <property type="protein sequence ID" value="KAL0485040.1"/>
    <property type="molecule type" value="Genomic_DNA"/>
</dbReference>
<dbReference type="CDD" id="cd01285">
    <property type="entry name" value="nucleoside_deaminase"/>
    <property type="match status" value="1"/>
</dbReference>
<evidence type="ECO:0000259" key="3">
    <source>
        <dbReference type="PROSITE" id="PS51747"/>
    </source>
</evidence>
<evidence type="ECO:0000313" key="5">
    <source>
        <dbReference type="Proteomes" id="UP001431209"/>
    </source>
</evidence>
<evidence type="ECO:0000256" key="1">
    <source>
        <dbReference type="ARBA" id="ARBA00022694"/>
    </source>
</evidence>
<protein>
    <submittedName>
        <fullName evidence="4">tRNA-specific adenosine deaminase</fullName>
    </submittedName>
</protein>
<dbReference type="GO" id="GO:0008033">
    <property type="term" value="P:tRNA processing"/>
    <property type="evidence" value="ECO:0007669"/>
    <property type="project" value="UniProtKB-KW"/>
</dbReference>
<gene>
    <name evidence="4" type="ORF">AKO1_003749</name>
</gene>
<dbReference type="Gene3D" id="3.40.140.10">
    <property type="entry name" value="Cytidine Deaminase, domain 2"/>
    <property type="match status" value="1"/>
</dbReference>
<proteinExistence type="inferred from homology"/>
<dbReference type="GO" id="GO:0052717">
    <property type="term" value="F:tRNA-specific adenosine-34 deaminase activity"/>
    <property type="evidence" value="ECO:0007669"/>
    <property type="project" value="TreeGrafter"/>
</dbReference>
<dbReference type="Proteomes" id="UP001431209">
    <property type="component" value="Unassembled WGS sequence"/>
</dbReference>
<organism evidence="4 5">
    <name type="scientific">Acrasis kona</name>
    <dbReference type="NCBI Taxonomy" id="1008807"/>
    <lineage>
        <taxon>Eukaryota</taxon>
        <taxon>Discoba</taxon>
        <taxon>Heterolobosea</taxon>
        <taxon>Tetramitia</taxon>
        <taxon>Eutetramitia</taxon>
        <taxon>Acrasidae</taxon>
        <taxon>Acrasis</taxon>
    </lineage>
</organism>
<dbReference type="SUPFAM" id="SSF53927">
    <property type="entry name" value="Cytidine deaminase-like"/>
    <property type="match status" value="1"/>
</dbReference>
<evidence type="ECO:0000256" key="2">
    <source>
        <dbReference type="ARBA" id="ARBA00038160"/>
    </source>
</evidence>
<dbReference type="PANTHER" id="PTHR11079">
    <property type="entry name" value="CYTOSINE DEAMINASE FAMILY MEMBER"/>
    <property type="match status" value="1"/>
</dbReference>
<accession>A0AAW2Z7Y9</accession>
<dbReference type="GO" id="GO:0005634">
    <property type="term" value="C:nucleus"/>
    <property type="evidence" value="ECO:0007669"/>
    <property type="project" value="TreeGrafter"/>
</dbReference>
<feature type="domain" description="CMP/dCMP-type deaminase" evidence="3">
    <location>
        <begin position="161"/>
        <end position="346"/>
    </location>
</feature>
<dbReference type="PANTHER" id="PTHR11079:SF156">
    <property type="entry name" value="INACTIVE TRNA-SPECIFIC ADENOSINE DEAMINASE-LIKE PROTEIN 3-RELATED"/>
    <property type="match status" value="1"/>
</dbReference>